<evidence type="ECO:0000313" key="12">
    <source>
        <dbReference type="Proteomes" id="UP000095023"/>
    </source>
</evidence>
<dbReference type="GO" id="GO:0008289">
    <property type="term" value="F:lipid binding"/>
    <property type="evidence" value="ECO:0007669"/>
    <property type="project" value="UniProtKB-KW"/>
</dbReference>
<reference evidence="12" key="1">
    <citation type="submission" date="2016-02" db="EMBL/GenBank/DDBJ databases">
        <title>Comparative genomics of biotechnologically important yeasts.</title>
        <authorList>
            <consortium name="DOE Joint Genome Institute"/>
            <person name="Riley R."/>
            <person name="Haridas S."/>
            <person name="Wolfe K.H."/>
            <person name="Lopes M.R."/>
            <person name="Hittinger C.T."/>
            <person name="Goker M."/>
            <person name="Salamov A."/>
            <person name="Wisecaver J."/>
            <person name="Long T.M."/>
            <person name="Aerts A.L."/>
            <person name="Barry K."/>
            <person name="Choi C."/>
            <person name="Clum A."/>
            <person name="Coughlan A.Y."/>
            <person name="Deshpande S."/>
            <person name="Douglass A.P."/>
            <person name="Hanson S.J."/>
            <person name="Klenk H.-P."/>
            <person name="Labutti K."/>
            <person name="Lapidus A."/>
            <person name="Lindquist E."/>
            <person name="Lipzen A."/>
            <person name="Meier-Kolthoff J.P."/>
            <person name="Ohm R.A."/>
            <person name="Otillar R.P."/>
            <person name="Pangilinan J."/>
            <person name="Peng Y."/>
            <person name="Rokas A."/>
            <person name="Rosa C.A."/>
            <person name="Scheuner C."/>
            <person name="Sibirny A.A."/>
            <person name="Slot J.C."/>
            <person name="Stielow J.B."/>
            <person name="Sun H."/>
            <person name="Kurtzman C.P."/>
            <person name="Blackwell M."/>
            <person name="Jeffries T.W."/>
            <person name="Grigoriev I.V."/>
        </authorList>
    </citation>
    <scope>NUCLEOTIDE SEQUENCE [LARGE SCALE GENOMIC DNA]</scope>
    <source>
        <strain evidence="12">NRRL Y-17796</strain>
    </source>
</reference>
<dbReference type="GO" id="GO:0015914">
    <property type="term" value="P:phospholipid transport"/>
    <property type="evidence" value="ECO:0007669"/>
    <property type="project" value="TreeGrafter"/>
</dbReference>
<gene>
    <name evidence="11" type="ORF">CANCADRAFT_13309</name>
</gene>
<feature type="non-terminal residue" evidence="11">
    <location>
        <position position="193"/>
    </location>
</feature>
<dbReference type="Pfam" id="PF26545">
    <property type="entry name" value="Mdm34_N"/>
    <property type="match status" value="1"/>
</dbReference>
<evidence type="ECO:0000259" key="10">
    <source>
        <dbReference type="PROSITE" id="PS51847"/>
    </source>
</evidence>
<dbReference type="CDD" id="cd21673">
    <property type="entry name" value="SMP_Mdm34"/>
    <property type="match status" value="1"/>
</dbReference>
<keyword evidence="9" id="KW-0472">Membrane</keyword>
<evidence type="ECO:0000256" key="3">
    <source>
        <dbReference type="ARBA" id="ARBA00022452"/>
    </source>
</evidence>
<dbReference type="PANTHER" id="PTHR28185:SF1">
    <property type="entry name" value="MITOCHONDRIAL DISTRIBUTION AND MORPHOLOGY PROTEIN 34"/>
    <property type="match status" value="1"/>
</dbReference>
<evidence type="ECO:0000256" key="6">
    <source>
        <dbReference type="ARBA" id="ARBA00023055"/>
    </source>
</evidence>
<dbReference type="Proteomes" id="UP000095023">
    <property type="component" value="Unassembled WGS sequence"/>
</dbReference>
<dbReference type="OrthoDB" id="17927at2759"/>
<evidence type="ECO:0000256" key="5">
    <source>
        <dbReference type="ARBA" id="ARBA00022787"/>
    </source>
</evidence>
<dbReference type="GO" id="GO:0007005">
    <property type="term" value="P:mitochondrion organization"/>
    <property type="evidence" value="ECO:0007669"/>
    <property type="project" value="InterPro"/>
</dbReference>
<organism evidence="11 12">
    <name type="scientific">Tortispora caseinolytica NRRL Y-17796</name>
    <dbReference type="NCBI Taxonomy" id="767744"/>
    <lineage>
        <taxon>Eukaryota</taxon>
        <taxon>Fungi</taxon>
        <taxon>Dikarya</taxon>
        <taxon>Ascomycota</taxon>
        <taxon>Saccharomycotina</taxon>
        <taxon>Trigonopsidomycetes</taxon>
        <taxon>Trigonopsidales</taxon>
        <taxon>Trigonopsidaceae</taxon>
        <taxon>Tortispora</taxon>
    </lineage>
</organism>
<keyword evidence="5" id="KW-1000">Mitochondrion outer membrane</keyword>
<evidence type="ECO:0000256" key="7">
    <source>
        <dbReference type="ARBA" id="ARBA00023121"/>
    </source>
</evidence>
<keyword evidence="2" id="KW-0813">Transport</keyword>
<dbReference type="InterPro" id="IPR027536">
    <property type="entry name" value="MDM34"/>
</dbReference>
<dbReference type="InterPro" id="IPR058825">
    <property type="entry name" value="MDM34_N"/>
</dbReference>
<keyword evidence="3" id="KW-1134">Transmembrane beta strand</keyword>
<evidence type="ECO:0000256" key="9">
    <source>
        <dbReference type="ARBA" id="ARBA00023136"/>
    </source>
</evidence>
<name>A0A1E4TDK4_9ASCO</name>
<evidence type="ECO:0000256" key="4">
    <source>
        <dbReference type="ARBA" id="ARBA00022692"/>
    </source>
</evidence>
<dbReference type="PANTHER" id="PTHR28185">
    <property type="entry name" value="MITOCHONDRIAL DISTRIBUTION AND MORPHOLOGY PROTEIN 34"/>
    <property type="match status" value="1"/>
</dbReference>
<protein>
    <recommendedName>
        <fullName evidence="10">SMP-LTD domain-containing protein</fullName>
    </recommendedName>
</protein>
<keyword evidence="6" id="KW-0445">Lipid transport</keyword>
<dbReference type="GO" id="GO:0032865">
    <property type="term" value="C:ERMES complex"/>
    <property type="evidence" value="ECO:0007669"/>
    <property type="project" value="InterPro"/>
</dbReference>
<keyword evidence="8" id="KW-0496">Mitochondrion</keyword>
<dbReference type="InterPro" id="IPR031468">
    <property type="entry name" value="SMP_LBD"/>
</dbReference>
<sequence>MSFQFNWHSFTEANFYSKARALLTEALNNGSMPPIIVDKVSVSDFDLGSTPPHLEILEIGDFSADSFHGIFKLNYAGDARLSLQTKIEANPLQVHYQSVPEFAGPRFLAASSSLTMPLILTLSEFRLNGIVVFVYSRAKGLTIVFPNDVLESIKVSSTFDFIPSIARYLQAEIENRLRLFFRDDFPIIMHKIS</sequence>
<evidence type="ECO:0000256" key="1">
    <source>
        <dbReference type="ARBA" id="ARBA00004370"/>
    </source>
</evidence>
<accession>A0A1E4TDK4</accession>
<dbReference type="GO" id="GO:1990456">
    <property type="term" value="P:mitochondrion-endoplasmic reticulum membrane tethering"/>
    <property type="evidence" value="ECO:0007669"/>
    <property type="project" value="TreeGrafter"/>
</dbReference>
<comment type="subcellular location">
    <subcellularLocation>
        <location evidence="1">Membrane</location>
    </subcellularLocation>
</comment>
<dbReference type="AlphaFoldDB" id="A0A1E4TDK4"/>
<keyword evidence="4" id="KW-0812">Transmembrane</keyword>
<keyword evidence="12" id="KW-1185">Reference proteome</keyword>
<dbReference type="PROSITE" id="PS51847">
    <property type="entry name" value="SMP"/>
    <property type="match status" value="1"/>
</dbReference>
<dbReference type="EMBL" id="KV453843">
    <property type="protein sequence ID" value="ODV89819.1"/>
    <property type="molecule type" value="Genomic_DNA"/>
</dbReference>
<feature type="domain" description="SMP-LTD" evidence="10">
    <location>
        <begin position="1"/>
        <end position="193"/>
    </location>
</feature>
<keyword evidence="7" id="KW-0446">Lipid-binding</keyword>
<evidence type="ECO:0000313" key="11">
    <source>
        <dbReference type="EMBL" id="ODV89819.1"/>
    </source>
</evidence>
<evidence type="ECO:0000256" key="2">
    <source>
        <dbReference type="ARBA" id="ARBA00022448"/>
    </source>
</evidence>
<proteinExistence type="predicted"/>
<evidence type="ECO:0000256" key="8">
    <source>
        <dbReference type="ARBA" id="ARBA00023128"/>
    </source>
</evidence>